<dbReference type="EMBL" id="BMEX01000011">
    <property type="protein sequence ID" value="GGA51866.1"/>
    <property type="molecule type" value="Genomic_DNA"/>
</dbReference>
<evidence type="ECO:0000313" key="3">
    <source>
        <dbReference type="Proteomes" id="UP000617979"/>
    </source>
</evidence>
<reference evidence="3" key="1">
    <citation type="journal article" date="2019" name="Int. J. Syst. Evol. Microbiol.">
        <title>The Global Catalogue of Microorganisms (GCM) 10K type strain sequencing project: providing services to taxonomists for standard genome sequencing and annotation.</title>
        <authorList>
            <consortium name="The Broad Institute Genomics Platform"/>
            <consortium name="The Broad Institute Genome Sequencing Center for Infectious Disease"/>
            <person name="Wu L."/>
            <person name="Ma J."/>
        </authorList>
    </citation>
    <scope>NUCLEOTIDE SEQUENCE [LARGE SCALE GENOMIC DNA]</scope>
    <source>
        <strain evidence="3">CGMCC 1.12404</strain>
    </source>
</reference>
<evidence type="ECO:0000256" key="1">
    <source>
        <dbReference type="SAM" id="Phobius"/>
    </source>
</evidence>
<feature type="transmembrane region" description="Helical" evidence="1">
    <location>
        <begin position="20"/>
        <end position="43"/>
    </location>
</feature>
<organism evidence="2 3">
    <name type="scientific">Kroppenstedtia guangzhouensis</name>
    <dbReference type="NCBI Taxonomy" id="1274356"/>
    <lineage>
        <taxon>Bacteria</taxon>
        <taxon>Bacillati</taxon>
        <taxon>Bacillota</taxon>
        <taxon>Bacilli</taxon>
        <taxon>Bacillales</taxon>
        <taxon>Thermoactinomycetaceae</taxon>
        <taxon>Kroppenstedtia</taxon>
    </lineage>
</organism>
<feature type="transmembrane region" description="Helical" evidence="1">
    <location>
        <begin position="106"/>
        <end position="139"/>
    </location>
</feature>
<feature type="transmembrane region" description="Helical" evidence="1">
    <location>
        <begin position="188"/>
        <end position="218"/>
    </location>
</feature>
<feature type="transmembrane region" description="Helical" evidence="1">
    <location>
        <begin position="49"/>
        <end position="68"/>
    </location>
</feature>
<keyword evidence="1" id="KW-1133">Transmembrane helix</keyword>
<keyword evidence="1" id="KW-0812">Transmembrane</keyword>
<dbReference type="Proteomes" id="UP000617979">
    <property type="component" value="Unassembled WGS sequence"/>
</dbReference>
<accession>A0ABQ1GYC7</accession>
<feature type="transmembrane region" description="Helical" evidence="1">
    <location>
        <begin position="159"/>
        <end position="176"/>
    </location>
</feature>
<dbReference type="RefSeq" id="WP_188432973.1">
    <property type="nucleotide sequence ID" value="NZ_BMEX01000011.1"/>
</dbReference>
<keyword evidence="3" id="KW-1185">Reference proteome</keyword>
<gene>
    <name evidence="2" type="ORF">GCM10007416_26230</name>
</gene>
<protein>
    <recommendedName>
        <fullName evidence="4">Membrane domain of glycerophosphoryl diester phosphodiesterase</fullName>
    </recommendedName>
</protein>
<sequence>MIHIKYALSFYRQQILKILLLILVFFIPLQLTSLLISNLLVLYYEPLGIPSFGLFLGTCVNLLMICLFQMPFIHMVIQDQIGDGVKVKNALGATLEKGFRVYLWSLVYILMVALGTLLLVVPGVILAILFFILPYVVMIEKEKGWANLKTAFQIGKDNFLRIAGVLLLFGVIQWLLESGVLVGSIMLVDSFLVVAIIQMGVSSLVYPLFIFLLTHMYLDWTGANYDLV</sequence>
<keyword evidence="1" id="KW-0472">Membrane</keyword>
<evidence type="ECO:0008006" key="4">
    <source>
        <dbReference type="Google" id="ProtNLM"/>
    </source>
</evidence>
<proteinExistence type="predicted"/>
<name>A0ABQ1GYC7_9BACL</name>
<comment type="caution">
    <text evidence="2">The sequence shown here is derived from an EMBL/GenBank/DDBJ whole genome shotgun (WGS) entry which is preliminary data.</text>
</comment>
<evidence type="ECO:0000313" key="2">
    <source>
        <dbReference type="EMBL" id="GGA51866.1"/>
    </source>
</evidence>